<dbReference type="RefSeq" id="WP_189011742.1">
    <property type="nucleotide sequence ID" value="NZ_BMPP01000026.1"/>
</dbReference>
<organism evidence="1 2">
    <name type="scientific">Deinococcus malanensis</name>
    <dbReference type="NCBI Taxonomy" id="1706855"/>
    <lineage>
        <taxon>Bacteria</taxon>
        <taxon>Thermotogati</taxon>
        <taxon>Deinococcota</taxon>
        <taxon>Deinococci</taxon>
        <taxon>Deinococcales</taxon>
        <taxon>Deinococcaceae</taxon>
        <taxon>Deinococcus</taxon>
    </lineage>
</organism>
<dbReference type="Proteomes" id="UP000647587">
    <property type="component" value="Unassembled WGS sequence"/>
</dbReference>
<reference evidence="2" key="1">
    <citation type="journal article" date="2019" name="Int. J. Syst. Evol. Microbiol.">
        <title>The Global Catalogue of Microorganisms (GCM) 10K type strain sequencing project: providing services to taxonomists for standard genome sequencing and annotation.</title>
        <authorList>
            <consortium name="The Broad Institute Genomics Platform"/>
            <consortium name="The Broad Institute Genome Sequencing Center for Infectious Disease"/>
            <person name="Wu L."/>
            <person name="Ma J."/>
        </authorList>
    </citation>
    <scope>NUCLEOTIDE SEQUENCE [LARGE SCALE GENOMIC DNA]</scope>
    <source>
        <strain evidence="2">JCM 30331</strain>
    </source>
</reference>
<evidence type="ECO:0008006" key="3">
    <source>
        <dbReference type="Google" id="ProtNLM"/>
    </source>
</evidence>
<sequence length="348" mass="39107">MPSRPVPAPSRAEHFRQLKKVFSPLSPRFVADELGCTLEQATVMLYGSAARMYCWVRLSDLASLSGVAQAEVESWVRRHHLPCLTIGPRRLPTTLLIHVLDGQQFLQGSPFSGADWTYLARFRAPIVKRVPKANHDPEVDWRLAQGAVWPVTAERLAEAVYGTRSAAALGQIRRLVRLWEAQGRIVCFARGSYDRVRPDIVLDPSVFGRSVLPKAEIQTLKDHHPEVQHWPSRALAAAWRGYSRLYGAPRLPVLARREPTLLEYLLVRQLNPDSEVLGLDAQYETWCQDAALYRLIPAPSEDRPLVTVENIESGRIDFQALAKATREGLQLRFEQRGAGRVAQVKGST</sequence>
<protein>
    <recommendedName>
        <fullName evidence="3">Winged helix DNA-binding domain-containing protein</fullName>
    </recommendedName>
</protein>
<gene>
    <name evidence="1" type="ORF">GCM10008955_38700</name>
</gene>
<accession>A0ABQ2F1G4</accession>
<keyword evidence="2" id="KW-1185">Reference proteome</keyword>
<name>A0ABQ2F1G4_9DEIO</name>
<comment type="caution">
    <text evidence="1">The sequence shown here is derived from an EMBL/GenBank/DDBJ whole genome shotgun (WGS) entry which is preliminary data.</text>
</comment>
<proteinExistence type="predicted"/>
<dbReference type="EMBL" id="BMPP01000026">
    <property type="protein sequence ID" value="GGK41150.1"/>
    <property type="molecule type" value="Genomic_DNA"/>
</dbReference>
<evidence type="ECO:0000313" key="2">
    <source>
        <dbReference type="Proteomes" id="UP000647587"/>
    </source>
</evidence>
<evidence type="ECO:0000313" key="1">
    <source>
        <dbReference type="EMBL" id="GGK41150.1"/>
    </source>
</evidence>